<evidence type="ECO:0000313" key="2">
    <source>
        <dbReference type="Proteomes" id="UP000821845"/>
    </source>
</evidence>
<protein>
    <submittedName>
        <fullName evidence="1">Uncharacterized protein</fullName>
    </submittedName>
</protein>
<comment type="caution">
    <text evidence="1">The sequence shown here is derived from an EMBL/GenBank/DDBJ whole genome shotgun (WGS) entry which is preliminary data.</text>
</comment>
<proteinExistence type="predicted"/>
<dbReference type="Proteomes" id="UP000821845">
    <property type="component" value="Chromosome 1"/>
</dbReference>
<keyword evidence="2" id="KW-1185">Reference proteome</keyword>
<accession>A0ACB7TMY8</accession>
<reference evidence="1" key="1">
    <citation type="submission" date="2020-05" db="EMBL/GenBank/DDBJ databases">
        <title>Large-scale comparative analyses of tick genomes elucidate their genetic diversity and vector capacities.</title>
        <authorList>
            <person name="Jia N."/>
            <person name="Wang J."/>
            <person name="Shi W."/>
            <person name="Du L."/>
            <person name="Sun Y."/>
            <person name="Zhan W."/>
            <person name="Jiang J."/>
            <person name="Wang Q."/>
            <person name="Zhang B."/>
            <person name="Ji P."/>
            <person name="Sakyi L.B."/>
            <person name="Cui X."/>
            <person name="Yuan T."/>
            <person name="Jiang B."/>
            <person name="Yang W."/>
            <person name="Lam T.T.-Y."/>
            <person name="Chang Q."/>
            <person name="Ding S."/>
            <person name="Wang X."/>
            <person name="Zhu J."/>
            <person name="Ruan X."/>
            <person name="Zhao L."/>
            <person name="Wei J."/>
            <person name="Que T."/>
            <person name="Du C."/>
            <person name="Cheng J."/>
            <person name="Dai P."/>
            <person name="Han X."/>
            <person name="Huang E."/>
            <person name="Gao Y."/>
            <person name="Liu J."/>
            <person name="Shao H."/>
            <person name="Ye R."/>
            <person name="Li L."/>
            <person name="Wei W."/>
            <person name="Wang X."/>
            <person name="Wang C."/>
            <person name="Yang T."/>
            <person name="Huo Q."/>
            <person name="Li W."/>
            <person name="Guo W."/>
            <person name="Chen H."/>
            <person name="Zhou L."/>
            <person name="Ni X."/>
            <person name="Tian J."/>
            <person name="Zhou Y."/>
            <person name="Sheng Y."/>
            <person name="Liu T."/>
            <person name="Pan Y."/>
            <person name="Xia L."/>
            <person name="Li J."/>
            <person name="Zhao F."/>
            <person name="Cao W."/>
        </authorList>
    </citation>
    <scope>NUCLEOTIDE SEQUENCE</scope>
    <source>
        <strain evidence="1">Hyas-2018</strain>
    </source>
</reference>
<evidence type="ECO:0000313" key="1">
    <source>
        <dbReference type="EMBL" id="KAH6948395.1"/>
    </source>
</evidence>
<sequence length="112" mass="12083">MLSRREASRDDPLLGEQYAPSVGGEEEKKNAARVAAFCFEGPLRSARVGAASGIFLRTPKRSPLAKSLSRTATKQWRVFSPNLNAGSVSVPLAPQTRRAICHTDVPCGSPQF</sequence>
<dbReference type="EMBL" id="CM023481">
    <property type="protein sequence ID" value="KAH6948395.1"/>
    <property type="molecule type" value="Genomic_DNA"/>
</dbReference>
<gene>
    <name evidence="1" type="ORF">HPB50_024138</name>
</gene>
<name>A0ACB7TMY8_HYAAI</name>
<organism evidence="1 2">
    <name type="scientific">Hyalomma asiaticum</name>
    <name type="common">Tick</name>
    <dbReference type="NCBI Taxonomy" id="266040"/>
    <lineage>
        <taxon>Eukaryota</taxon>
        <taxon>Metazoa</taxon>
        <taxon>Ecdysozoa</taxon>
        <taxon>Arthropoda</taxon>
        <taxon>Chelicerata</taxon>
        <taxon>Arachnida</taxon>
        <taxon>Acari</taxon>
        <taxon>Parasitiformes</taxon>
        <taxon>Ixodida</taxon>
        <taxon>Ixodoidea</taxon>
        <taxon>Ixodidae</taxon>
        <taxon>Hyalomminae</taxon>
        <taxon>Hyalomma</taxon>
    </lineage>
</organism>